<keyword evidence="2" id="KW-0614">Plasmid</keyword>
<name>A0AAU8CHH9_9EURY</name>
<geneLocation type="plasmid" evidence="2">
    <name>pNMX12-1_211</name>
</geneLocation>
<dbReference type="AlphaFoldDB" id="A0AAU8CHH9"/>
<dbReference type="RefSeq" id="WP_353635530.1">
    <property type="nucleotide sequence ID" value="NZ_CP159205.1"/>
</dbReference>
<feature type="compositionally biased region" description="Polar residues" evidence="1">
    <location>
        <begin position="1"/>
        <end position="14"/>
    </location>
</feature>
<protein>
    <submittedName>
        <fullName evidence="2">Uncharacterized protein</fullName>
    </submittedName>
</protein>
<evidence type="ECO:0000313" key="2">
    <source>
        <dbReference type="EMBL" id="XCF18211.1"/>
    </source>
</evidence>
<feature type="region of interest" description="Disordered" evidence="1">
    <location>
        <begin position="1"/>
        <end position="22"/>
    </location>
</feature>
<sequence>MAQSATTPEASHPTTIPADTATERVNGGNLVYTEETEYSLLLGRETVLGRHYLGFTNVTDWDALRDTLAARGLDIGALYHLPQYEQ</sequence>
<proteinExistence type="predicted"/>
<organism evidence="2">
    <name type="scientific">Halobacterium sp. NMX12-1</name>
    <dbReference type="NCBI Taxonomy" id="3166650"/>
    <lineage>
        <taxon>Archaea</taxon>
        <taxon>Methanobacteriati</taxon>
        <taxon>Methanobacteriota</taxon>
        <taxon>Stenosarchaea group</taxon>
        <taxon>Halobacteria</taxon>
        <taxon>Halobacteriales</taxon>
        <taxon>Halobacteriaceae</taxon>
        <taxon>Halobacterium</taxon>
    </lineage>
</organism>
<dbReference type="EMBL" id="CP159205">
    <property type="protein sequence ID" value="XCF18211.1"/>
    <property type="molecule type" value="Genomic_DNA"/>
</dbReference>
<dbReference type="KEGG" id="hanx:ABSL23_15905"/>
<evidence type="ECO:0000256" key="1">
    <source>
        <dbReference type="SAM" id="MobiDB-lite"/>
    </source>
</evidence>
<gene>
    <name evidence="2" type="ORF">ABSL23_15905</name>
</gene>
<reference evidence="2" key="1">
    <citation type="submission" date="2024-06" db="EMBL/GenBank/DDBJ databases">
        <title>Genome Sequence of an extremely halophilic archaeon isolated from Permian era halite, Salado Formation, Carlsbad, New Mexico: Halobacterium sp. strain NMX12-1.</title>
        <authorList>
            <person name="Sotoa L."/>
            <person name="DasSarma P."/>
            <person name="Anton B.P."/>
            <person name="Vincze T."/>
            <person name="Verma I."/>
            <person name="Eralp B."/>
            <person name="Powers D.W."/>
            <person name="Dozier B.L."/>
            <person name="Roberts R.J."/>
            <person name="DasSarma S."/>
        </authorList>
    </citation>
    <scope>NUCLEOTIDE SEQUENCE</scope>
    <source>
        <strain evidence="2">NMX12-1</strain>
        <plasmid evidence="2">pNMX12-1_211</plasmid>
    </source>
</reference>
<dbReference type="GeneID" id="91110666"/>
<accession>A0AAU8CHH9</accession>